<comment type="similarity">
    <text evidence="1">Belongs to the peptidase C48 family.</text>
</comment>
<comment type="caution">
    <text evidence="6">The sequence shown here is derived from an EMBL/GenBank/DDBJ whole genome shotgun (WGS) entry which is preliminary data.</text>
</comment>
<organism evidence="6 7">
    <name type="scientific">Stylosanthes scabra</name>
    <dbReference type="NCBI Taxonomy" id="79078"/>
    <lineage>
        <taxon>Eukaryota</taxon>
        <taxon>Viridiplantae</taxon>
        <taxon>Streptophyta</taxon>
        <taxon>Embryophyta</taxon>
        <taxon>Tracheophyta</taxon>
        <taxon>Spermatophyta</taxon>
        <taxon>Magnoliopsida</taxon>
        <taxon>eudicotyledons</taxon>
        <taxon>Gunneridae</taxon>
        <taxon>Pentapetalae</taxon>
        <taxon>rosids</taxon>
        <taxon>fabids</taxon>
        <taxon>Fabales</taxon>
        <taxon>Fabaceae</taxon>
        <taxon>Papilionoideae</taxon>
        <taxon>50 kb inversion clade</taxon>
        <taxon>dalbergioids sensu lato</taxon>
        <taxon>Dalbergieae</taxon>
        <taxon>Pterocarpus clade</taxon>
        <taxon>Stylosanthes</taxon>
    </lineage>
</organism>
<evidence type="ECO:0000259" key="5">
    <source>
        <dbReference type="PROSITE" id="PS50600"/>
    </source>
</evidence>
<dbReference type="PROSITE" id="PS50600">
    <property type="entry name" value="ULP_PROTEASE"/>
    <property type="match status" value="1"/>
</dbReference>
<name>A0ABU6SWU2_9FABA</name>
<dbReference type="Gene3D" id="3.40.395.10">
    <property type="entry name" value="Adenoviral Proteinase, Chain A"/>
    <property type="match status" value="1"/>
</dbReference>
<keyword evidence="3" id="KW-0378">Hydrolase</keyword>
<feature type="region of interest" description="Disordered" evidence="4">
    <location>
        <begin position="251"/>
        <end position="383"/>
    </location>
</feature>
<feature type="compositionally biased region" description="Basic and acidic residues" evidence="4">
    <location>
        <begin position="359"/>
        <end position="370"/>
    </location>
</feature>
<feature type="domain" description="Ubiquitin-like protease family profile" evidence="5">
    <location>
        <begin position="418"/>
        <end position="599"/>
    </location>
</feature>
<dbReference type="EMBL" id="JASCZI010062916">
    <property type="protein sequence ID" value="MED6140926.1"/>
    <property type="molecule type" value="Genomic_DNA"/>
</dbReference>
<evidence type="ECO:0000256" key="4">
    <source>
        <dbReference type="SAM" id="MobiDB-lite"/>
    </source>
</evidence>
<dbReference type="InterPro" id="IPR038765">
    <property type="entry name" value="Papain-like_cys_pep_sf"/>
</dbReference>
<evidence type="ECO:0000313" key="7">
    <source>
        <dbReference type="Proteomes" id="UP001341840"/>
    </source>
</evidence>
<evidence type="ECO:0000313" key="6">
    <source>
        <dbReference type="EMBL" id="MED6140926.1"/>
    </source>
</evidence>
<dbReference type="InterPro" id="IPR003653">
    <property type="entry name" value="Peptidase_C48_C"/>
</dbReference>
<evidence type="ECO:0000256" key="3">
    <source>
        <dbReference type="ARBA" id="ARBA00022801"/>
    </source>
</evidence>
<evidence type="ECO:0000256" key="1">
    <source>
        <dbReference type="ARBA" id="ARBA00005234"/>
    </source>
</evidence>
<sequence length="630" mass="71677">MFIYLKEHPEKRSLVDEMGFGALSYLPNEYLNQRLLRQIYDRYDIYDNTIYSDAATVSITTEKIGHALGLSSRGAHYDMKVDKKKLSQEDIEVLNFFQGSTTVALQNLIKTTPVDTDENKKLWMRAFMLFVQQVFLLPNSTAKITPMALPTIFDLENTRNRNWAHHVHNFLLQELKKAKQKKSVAIHGCCYALMIIYFHETQFGERSRDPAAQPPWLVYWTGDTLKKRLKLEKNHDAGLLKTGKLRAEKEDLKKKSTDMVLSDGEGDSESESPSSSNYEDTASDEPPQKERRMKRKNDRGVVGSNAPFNPTQQSASVAGLPGSENETLAALAALTRKRKKQQTEVIRTKKRSVQGVEGGEERQDVRRPASEADNGDLQAGPEAEAQAEVGTVIGNEQQHDPVTVEADLQAGPEAEAQSEIQTEVQPEVQPEAEAHHEEVDDPVPINMEIEELPRFQRDVYCVPPEILTTMFDTYGTNYLDKKTKLPHRLELLKDHADYMGLLDRDKLKSHSAISSLFKSLFAPVVYSNHWWLYVLDVDNKEFYIIDSMHGINPNQQRAKLHRFALKKGTISLQLRCVDVPKQPNPYDYGVYVMKWMELLEAATLSGCYAYKVRYSLDEWGQKGDSVKDDS</sequence>
<dbReference type="PANTHER" id="PTHR34835">
    <property type="entry name" value="OS07G0283600 PROTEIN-RELATED"/>
    <property type="match status" value="1"/>
</dbReference>
<dbReference type="Proteomes" id="UP001341840">
    <property type="component" value="Unassembled WGS sequence"/>
</dbReference>
<keyword evidence="2" id="KW-0645">Protease</keyword>
<evidence type="ECO:0000256" key="2">
    <source>
        <dbReference type="ARBA" id="ARBA00022670"/>
    </source>
</evidence>
<gene>
    <name evidence="6" type="ORF">PIB30_098320</name>
</gene>
<accession>A0ABU6SWU2</accession>
<proteinExistence type="inferred from homology"/>
<dbReference type="SUPFAM" id="SSF54001">
    <property type="entry name" value="Cysteine proteinases"/>
    <property type="match status" value="1"/>
</dbReference>
<dbReference type="Pfam" id="PF02902">
    <property type="entry name" value="Peptidase_C48"/>
    <property type="match status" value="1"/>
</dbReference>
<keyword evidence="7" id="KW-1185">Reference proteome</keyword>
<reference evidence="6 7" key="1">
    <citation type="journal article" date="2023" name="Plants (Basel)">
        <title>Bridging the Gap: Combining Genomics and Transcriptomics Approaches to Understand Stylosanthes scabra, an Orphan Legume from the Brazilian Caatinga.</title>
        <authorList>
            <person name="Ferreira-Neto J.R.C."/>
            <person name="da Silva M.D."/>
            <person name="Binneck E."/>
            <person name="de Melo N.F."/>
            <person name="da Silva R.H."/>
            <person name="de Melo A.L.T.M."/>
            <person name="Pandolfi V."/>
            <person name="Bustamante F.O."/>
            <person name="Brasileiro-Vidal A.C."/>
            <person name="Benko-Iseppon A.M."/>
        </authorList>
    </citation>
    <scope>NUCLEOTIDE SEQUENCE [LARGE SCALE GENOMIC DNA]</scope>
    <source>
        <tissue evidence="6">Leaves</tissue>
    </source>
</reference>
<feature type="region of interest" description="Disordered" evidence="4">
    <location>
        <begin position="411"/>
        <end position="437"/>
    </location>
</feature>
<protein>
    <recommendedName>
        <fullName evidence="5">Ubiquitin-like protease family profile domain-containing protein</fullName>
    </recommendedName>
</protein>
<feature type="compositionally biased region" description="Polar residues" evidence="4">
    <location>
        <begin position="306"/>
        <end position="316"/>
    </location>
</feature>